<reference evidence="1 2" key="1">
    <citation type="submission" date="2017-03" db="EMBL/GenBank/DDBJ databases">
        <title>Paenibacillus larvae genome sequencing.</title>
        <authorList>
            <person name="Dingman D.W."/>
        </authorList>
    </citation>
    <scope>NUCLEOTIDE SEQUENCE [LARGE SCALE GENOMIC DNA]</scope>
    <source>
        <strain evidence="1 2">SAG 10367</strain>
    </source>
</reference>
<evidence type="ECO:0000313" key="1">
    <source>
        <dbReference type="EMBL" id="ARF68595.1"/>
    </source>
</evidence>
<sequence length="197" mass="22418">MMNMKQVSEHQAKWDQINKRFKSEKWIQKNVVLGLFIASGCIFFLSFLLGALFSRNFSVNIDHTLTLSRDPFYYIIHNLQSSLYMIGGLFSFSFTTLWALFINGYYLGVTFTGIGELYSFSTAAGSIAAHGVFEIPAILLASATGLYPWYFIYCFLKNKKIRYKEHLKNSISMLVLSVVLFILAGIIEAKISPLFVQ</sequence>
<name>A0A1V0UTK3_9BACL</name>
<dbReference type="PANTHER" id="PTHR35337">
    <property type="entry name" value="SLR1478 PROTEIN"/>
    <property type="match status" value="1"/>
</dbReference>
<proteinExistence type="predicted"/>
<dbReference type="InterPro" id="IPR013788">
    <property type="entry name" value="Hemocyanin/hexamerin"/>
</dbReference>
<dbReference type="AlphaFoldDB" id="A0A1V0UTK3"/>
<protein>
    <submittedName>
        <fullName evidence="1">Uncharacterized protein</fullName>
    </submittedName>
</protein>
<accession>A0A1V0UTK3</accession>
<dbReference type="PROSITE" id="PS00210">
    <property type="entry name" value="HEMOCYANIN_2"/>
    <property type="match status" value="1"/>
</dbReference>
<dbReference type="GeneID" id="64217169"/>
<dbReference type="RefSeq" id="WP_077996537.1">
    <property type="nucleotide sequence ID" value="NZ_CP020327.1"/>
</dbReference>
<dbReference type="Pfam" id="PF01944">
    <property type="entry name" value="SpoIIM"/>
    <property type="match status" value="1"/>
</dbReference>
<dbReference type="EMBL" id="CP020557">
    <property type="protein sequence ID" value="ARF68595.1"/>
    <property type="molecule type" value="Genomic_DNA"/>
</dbReference>
<organism evidence="1 2">
    <name type="scientific">Paenibacillus larvae subsp. pulvifaciens</name>
    <dbReference type="NCBI Taxonomy" id="1477"/>
    <lineage>
        <taxon>Bacteria</taxon>
        <taxon>Bacillati</taxon>
        <taxon>Bacillota</taxon>
        <taxon>Bacilli</taxon>
        <taxon>Bacillales</taxon>
        <taxon>Paenibacillaceae</taxon>
        <taxon>Paenibacillus</taxon>
    </lineage>
</organism>
<evidence type="ECO:0000313" key="2">
    <source>
        <dbReference type="Proteomes" id="UP000192727"/>
    </source>
</evidence>
<dbReference type="InterPro" id="IPR002798">
    <property type="entry name" value="SpoIIM-like"/>
</dbReference>
<dbReference type="Proteomes" id="UP000192727">
    <property type="component" value="Chromosome"/>
</dbReference>
<gene>
    <name evidence="1" type="ORF">B7C51_13470</name>
</gene>
<dbReference type="PANTHER" id="PTHR35337:SF1">
    <property type="entry name" value="SLR1478 PROTEIN"/>
    <property type="match status" value="1"/>
</dbReference>